<proteinExistence type="predicted"/>
<dbReference type="EMBL" id="JAVYJV010000023">
    <property type="protein sequence ID" value="KAK4340226.1"/>
    <property type="molecule type" value="Genomic_DNA"/>
</dbReference>
<protein>
    <submittedName>
        <fullName evidence="1">Uncharacterized protein</fullName>
    </submittedName>
</protein>
<comment type="caution">
    <text evidence="1">The sequence shown here is derived from an EMBL/GenBank/DDBJ whole genome shotgun (WGS) entry which is preliminary data.</text>
</comment>
<organism evidence="1 2">
    <name type="scientific">Anisodus tanguticus</name>
    <dbReference type="NCBI Taxonomy" id="243964"/>
    <lineage>
        <taxon>Eukaryota</taxon>
        <taxon>Viridiplantae</taxon>
        <taxon>Streptophyta</taxon>
        <taxon>Embryophyta</taxon>
        <taxon>Tracheophyta</taxon>
        <taxon>Spermatophyta</taxon>
        <taxon>Magnoliopsida</taxon>
        <taxon>eudicotyledons</taxon>
        <taxon>Gunneridae</taxon>
        <taxon>Pentapetalae</taxon>
        <taxon>asterids</taxon>
        <taxon>lamiids</taxon>
        <taxon>Solanales</taxon>
        <taxon>Solanaceae</taxon>
        <taxon>Solanoideae</taxon>
        <taxon>Hyoscyameae</taxon>
        <taxon>Anisodus</taxon>
    </lineage>
</organism>
<dbReference type="AlphaFoldDB" id="A0AAE1UUK4"/>
<keyword evidence="2" id="KW-1185">Reference proteome</keyword>
<evidence type="ECO:0000313" key="2">
    <source>
        <dbReference type="Proteomes" id="UP001291623"/>
    </source>
</evidence>
<reference evidence="1" key="1">
    <citation type="submission" date="2023-12" db="EMBL/GenBank/DDBJ databases">
        <title>Genome assembly of Anisodus tanguticus.</title>
        <authorList>
            <person name="Wang Y.-J."/>
        </authorList>
    </citation>
    <scope>NUCLEOTIDE SEQUENCE</scope>
    <source>
        <strain evidence="1">KB-2021</strain>
        <tissue evidence="1">Leaf</tissue>
    </source>
</reference>
<sequence length="73" mass="8344">MKGLIASHVQKFFKDIGVGISFFLERIDRLIDPGSSFLELCQWTKEEEEKFKAEVVEARAAHIMLHQGFGMMA</sequence>
<dbReference type="Proteomes" id="UP001291623">
    <property type="component" value="Unassembled WGS sequence"/>
</dbReference>
<name>A0AAE1UUK4_9SOLA</name>
<gene>
    <name evidence="1" type="ORF">RND71_041688</name>
</gene>
<evidence type="ECO:0000313" key="1">
    <source>
        <dbReference type="EMBL" id="KAK4340226.1"/>
    </source>
</evidence>
<accession>A0AAE1UUK4</accession>